<protein>
    <submittedName>
        <fullName evidence="2">Uncharacterized protein</fullName>
    </submittedName>
</protein>
<proteinExistence type="predicted"/>
<reference evidence="3" key="1">
    <citation type="journal article" date="2012" name="PLoS Genet.">
        <title>The genomes of the fungal plant pathogens Cladosporium fulvum and Dothistroma septosporum reveal adaptation to different hosts and lifestyles but also signatures of common ancestry.</title>
        <authorList>
            <person name="de Wit P.J.G.M."/>
            <person name="van der Burgt A."/>
            <person name="Oekmen B."/>
            <person name="Stergiopoulos I."/>
            <person name="Abd-Elsalam K.A."/>
            <person name="Aerts A.L."/>
            <person name="Bahkali A.H."/>
            <person name="Beenen H.G."/>
            <person name="Chettri P."/>
            <person name="Cox M.P."/>
            <person name="Datema E."/>
            <person name="de Vries R.P."/>
            <person name="Dhillon B."/>
            <person name="Ganley A.R."/>
            <person name="Griffiths S.A."/>
            <person name="Guo Y."/>
            <person name="Hamelin R.C."/>
            <person name="Henrissat B."/>
            <person name="Kabir M.S."/>
            <person name="Jashni M.K."/>
            <person name="Kema G."/>
            <person name="Klaubauf S."/>
            <person name="Lapidus A."/>
            <person name="Levasseur A."/>
            <person name="Lindquist E."/>
            <person name="Mehrabi R."/>
            <person name="Ohm R.A."/>
            <person name="Owen T.J."/>
            <person name="Salamov A."/>
            <person name="Schwelm A."/>
            <person name="Schijlen E."/>
            <person name="Sun H."/>
            <person name="van den Burg H.A."/>
            <person name="van Ham R.C.H.J."/>
            <person name="Zhang S."/>
            <person name="Goodwin S.B."/>
            <person name="Grigoriev I.V."/>
            <person name="Collemare J."/>
            <person name="Bradshaw R.E."/>
        </authorList>
    </citation>
    <scope>NUCLEOTIDE SEQUENCE [LARGE SCALE GENOMIC DNA]</scope>
    <source>
        <strain evidence="3">NZE10 / CBS 128990</strain>
    </source>
</reference>
<feature type="compositionally biased region" description="Basic residues" evidence="1">
    <location>
        <begin position="123"/>
        <end position="132"/>
    </location>
</feature>
<feature type="compositionally biased region" description="Basic and acidic residues" evidence="1">
    <location>
        <begin position="112"/>
        <end position="122"/>
    </location>
</feature>
<dbReference type="STRING" id="675120.M2XLU3"/>
<gene>
    <name evidence="2" type="ORF">DOTSEDRAFT_25343</name>
</gene>
<evidence type="ECO:0000313" key="3">
    <source>
        <dbReference type="Proteomes" id="UP000016933"/>
    </source>
</evidence>
<keyword evidence="3" id="KW-1185">Reference proteome</keyword>
<evidence type="ECO:0000313" key="2">
    <source>
        <dbReference type="EMBL" id="EME43392.1"/>
    </source>
</evidence>
<feature type="region of interest" description="Disordered" evidence="1">
    <location>
        <begin position="160"/>
        <end position="181"/>
    </location>
</feature>
<name>M2XLU3_DOTSN</name>
<dbReference type="HOGENOM" id="CLU_1488981_0_0_1"/>
<feature type="region of interest" description="Disordered" evidence="1">
    <location>
        <begin position="81"/>
        <end position="147"/>
    </location>
</feature>
<sequence>MPSYDYTTTKEVLNEADKDRIVCIYLSSDPSAVNHPRNPPLDAHANKHQVDWARATKDFGSASVESFKKTTQNMLKKIEKAGGKIDGGAETSGSTSPVKPVAKAVAKKRKAKVDDEGAEGEKPKKKGRPARGKKIDEKVEGESGDDDEYKKLFLIRSADDEGEMEKELVKEESIEEDKQEV</sequence>
<dbReference type="AlphaFoldDB" id="M2XLU3"/>
<accession>M2XLU3</accession>
<dbReference type="eggNOG" id="ENOG502T1GP">
    <property type="taxonomic scope" value="Eukaryota"/>
</dbReference>
<organism evidence="2 3">
    <name type="scientific">Dothistroma septosporum (strain NZE10 / CBS 128990)</name>
    <name type="common">Red band needle blight fungus</name>
    <name type="synonym">Mycosphaerella pini</name>
    <dbReference type="NCBI Taxonomy" id="675120"/>
    <lineage>
        <taxon>Eukaryota</taxon>
        <taxon>Fungi</taxon>
        <taxon>Dikarya</taxon>
        <taxon>Ascomycota</taxon>
        <taxon>Pezizomycotina</taxon>
        <taxon>Dothideomycetes</taxon>
        <taxon>Dothideomycetidae</taxon>
        <taxon>Mycosphaerellales</taxon>
        <taxon>Mycosphaerellaceae</taxon>
        <taxon>Dothistroma</taxon>
    </lineage>
</organism>
<dbReference type="EMBL" id="KB446540">
    <property type="protein sequence ID" value="EME43392.1"/>
    <property type="molecule type" value="Genomic_DNA"/>
</dbReference>
<dbReference type="OrthoDB" id="3935813at2759"/>
<dbReference type="Proteomes" id="UP000016933">
    <property type="component" value="Unassembled WGS sequence"/>
</dbReference>
<reference evidence="2 3" key="2">
    <citation type="journal article" date="2012" name="PLoS Pathog.">
        <title>Diverse lifestyles and strategies of plant pathogenesis encoded in the genomes of eighteen Dothideomycetes fungi.</title>
        <authorList>
            <person name="Ohm R.A."/>
            <person name="Feau N."/>
            <person name="Henrissat B."/>
            <person name="Schoch C.L."/>
            <person name="Horwitz B.A."/>
            <person name="Barry K.W."/>
            <person name="Condon B.J."/>
            <person name="Copeland A.C."/>
            <person name="Dhillon B."/>
            <person name="Glaser F."/>
            <person name="Hesse C.N."/>
            <person name="Kosti I."/>
            <person name="LaButti K."/>
            <person name="Lindquist E.A."/>
            <person name="Lucas S."/>
            <person name="Salamov A.A."/>
            <person name="Bradshaw R.E."/>
            <person name="Ciuffetti L."/>
            <person name="Hamelin R.C."/>
            <person name="Kema G.H.J."/>
            <person name="Lawrence C."/>
            <person name="Scott J.A."/>
            <person name="Spatafora J.W."/>
            <person name="Turgeon B.G."/>
            <person name="de Wit P.J.G.M."/>
            <person name="Zhong S."/>
            <person name="Goodwin S.B."/>
            <person name="Grigoriev I.V."/>
        </authorList>
    </citation>
    <scope>NUCLEOTIDE SEQUENCE [LARGE SCALE GENOMIC DNA]</scope>
    <source>
        <strain evidence="3">NZE10 / CBS 128990</strain>
    </source>
</reference>
<evidence type="ECO:0000256" key="1">
    <source>
        <dbReference type="SAM" id="MobiDB-lite"/>
    </source>
</evidence>